<dbReference type="AlphaFoldDB" id="W7QBL2"/>
<comment type="caution">
    <text evidence="1">The sequence shown here is derived from an EMBL/GenBank/DDBJ whole genome shotgun (WGS) entry which is preliminary data.</text>
</comment>
<dbReference type="RefSeq" id="WP_035014392.1">
    <property type="nucleotide sequence ID" value="NZ_ARZY01000014.1"/>
</dbReference>
<reference evidence="1 2" key="1">
    <citation type="journal article" date="2014" name="Genome Announc.">
        <title>Draft Genome Sequence of the Agar-Degrading Bacterium Catenovulum sp. Strain DS-2, Isolated from Intestines of Haliotis diversicolor.</title>
        <authorList>
            <person name="Shan D."/>
            <person name="Li X."/>
            <person name="Gu Z."/>
            <person name="Wei G."/>
            <person name="Gao Z."/>
            <person name="Shao Z."/>
        </authorList>
    </citation>
    <scope>NUCLEOTIDE SEQUENCE [LARGE SCALE GENOMIC DNA]</scope>
    <source>
        <strain evidence="1 2">DS-2</strain>
    </source>
</reference>
<evidence type="ECO:0000313" key="2">
    <source>
        <dbReference type="Proteomes" id="UP000019276"/>
    </source>
</evidence>
<organism evidence="1 2">
    <name type="scientific">Catenovulum agarivorans DS-2</name>
    <dbReference type="NCBI Taxonomy" id="1328313"/>
    <lineage>
        <taxon>Bacteria</taxon>
        <taxon>Pseudomonadati</taxon>
        <taxon>Pseudomonadota</taxon>
        <taxon>Gammaproteobacteria</taxon>
        <taxon>Alteromonadales</taxon>
        <taxon>Alteromonadaceae</taxon>
        <taxon>Catenovulum</taxon>
    </lineage>
</organism>
<dbReference type="STRING" id="1328313.DS2_08917"/>
<accession>W7QBL2</accession>
<proteinExistence type="predicted"/>
<dbReference type="eggNOG" id="ENOG502ZA3F">
    <property type="taxonomic scope" value="Bacteria"/>
</dbReference>
<dbReference type="Proteomes" id="UP000019276">
    <property type="component" value="Unassembled WGS sequence"/>
</dbReference>
<name>W7QBL2_9ALTE</name>
<gene>
    <name evidence="1" type="ORF">DS2_08917</name>
</gene>
<dbReference type="OrthoDB" id="9806524at2"/>
<dbReference type="EMBL" id="ARZY01000014">
    <property type="protein sequence ID" value="EWH10209.1"/>
    <property type="molecule type" value="Genomic_DNA"/>
</dbReference>
<evidence type="ECO:0000313" key="1">
    <source>
        <dbReference type="EMBL" id="EWH10209.1"/>
    </source>
</evidence>
<protein>
    <submittedName>
        <fullName evidence="1">SapC family protein</fullName>
    </submittedName>
</protein>
<dbReference type="InterPro" id="IPR010836">
    <property type="entry name" value="SapC"/>
</dbReference>
<sequence>MNIIPFDSSKHKKYLSTAPILAAAQQQASNLSLGEIPKASCCWPVFLCRTKADRPFDIKSLMSLTADTNLFVAQSTWLAPYMPLSLAVYPFVLAKQDQGYSIAVRPCPDELFEQGDTLLVNELNQPSVALKQIQQKLLTSLNESAALKEFGELLAEFELTKEINAIVHYADKTKQVLESLITIDEDKLANLSNDQLIQLQKAGYLPLIYAILNSIFQLNALILKHNQFYPSDKVEQVELLLPGE</sequence>
<dbReference type="Pfam" id="PF07277">
    <property type="entry name" value="SapC"/>
    <property type="match status" value="1"/>
</dbReference>
<keyword evidence="2" id="KW-1185">Reference proteome</keyword>